<reference evidence="2" key="1">
    <citation type="submission" date="2014-11" db="EMBL/GenBank/DDBJ databases">
        <authorList>
            <person name="Otto D Thomas"/>
            <person name="Naeem Raeece"/>
        </authorList>
    </citation>
    <scope>NUCLEOTIDE SEQUENCE</scope>
</reference>
<feature type="region of interest" description="Disordered" evidence="1">
    <location>
        <begin position="181"/>
        <end position="207"/>
    </location>
</feature>
<dbReference type="AlphaFoldDB" id="A0A0G4HVY8"/>
<name>A0A0G4HVY8_9ALVE</name>
<organism evidence="2">
    <name type="scientific">Chromera velia CCMP2878</name>
    <dbReference type="NCBI Taxonomy" id="1169474"/>
    <lineage>
        <taxon>Eukaryota</taxon>
        <taxon>Sar</taxon>
        <taxon>Alveolata</taxon>
        <taxon>Colpodellida</taxon>
        <taxon>Chromeraceae</taxon>
        <taxon>Chromera</taxon>
    </lineage>
</organism>
<dbReference type="EMBL" id="CDMZ01004095">
    <property type="protein sequence ID" value="CEM48633.1"/>
    <property type="molecule type" value="Genomic_DNA"/>
</dbReference>
<feature type="compositionally biased region" description="Low complexity" evidence="1">
    <location>
        <begin position="1038"/>
        <end position="1047"/>
    </location>
</feature>
<evidence type="ECO:0000313" key="2">
    <source>
        <dbReference type="EMBL" id="CEM48633.1"/>
    </source>
</evidence>
<dbReference type="VEuPathDB" id="CryptoDB:Cvel_8950"/>
<accession>A0A0G4HVY8</accession>
<feature type="compositionally biased region" description="Basic and acidic residues" evidence="1">
    <location>
        <begin position="186"/>
        <end position="207"/>
    </location>
</feature>
<sequence length="1145" mass="122459">MGRWDCIVYESLDCRNDPSEIPPLCRTDLCGTLSTPCTNLWEAFRPLSRSPDPASQTLPTHPQPAATTLPTLPHRSLRDAFDPRHESLGSPFQIASPCRTDPSQIPPPCRADPLQTLSPAAHTLSRPTHSAARIFGPRRPSPASPNRHAAATTFHPPCMLVMQNRSIHSSFLAFRLAGSAPGSDWKQGEASELKEREGPVRCSEWKQDEVSELKKKEGARVPMGSSKAEEVGCKARPRCGAGARCGARLGCRAGEGCRAGVHCRAGEGCRAGVQCRAGERYRAGEECGAGDGCRAGEGCRAGVQCRAGERYRAGEECGAGEEWTRARAEIQRVDGTSTVVGNPRGPMSHSPPEGGGPGRRHSGGAGGCWRGVEPAGHAQALGPGLEQLLGGRDGCAANLALDLQNAHFRDGVRGGEPFEDTSVVAEWALSKKTKNRLAHAYNGNSTAQVQAVCGNCERQLLTDGTYRYGQQPCSGEGGRHDYQPVSSSAAASGSGSGKAGRSVSKKSWKPPSPKDIANVRLVPNIEKEAPETFVGASGWLPDKLEWVKKRLEQGDDVDPSGPRVSLGVLSRFARGGKTRALIELGKKLQKEIPDCLVIFISLNDKTKYESGSSGLSGVGEVVMRIAWVLDGCWKDREKKQDMFTKFCKEQTWKKESFEKWLGSRKVILLVDELNQLPLSAMGEVGSDDNLPSFLSKNFIASKGRALVFTTHVASTASTFTRLLTATEQGSNRECIFLGLPLIENFKEDTTALGKFWNASKILYYGRSPGLVVTPEEEVDMKFYRRFNALKGKERQKALRAVIETALKGGRTEEIGSLEGLADVRVTSNRSTSLLWPPCYLSQVVKKIEGLERAANLLDMLRDGQTNDGKAWEGVVAAAIAMRLWLSRGTDLLPALKRTEIGCIIDDDAQSTTVADVLNRHASSLKSTDRVTSTHLIVSWHDQFVGVDVLLVKEGCQRREVWGYQCKQGERAPESHPPEGLNKAIWLQACARQETTFSQGWEIPSEKRIEELLSVSLSEVAPQYWRALVQSKPPSAAAVGSSAAAGANSGSGGGGKGKRKKGELGDAAASASSSAGANSGGGGGGKGKRKKGEPGDAAASASSSAGDVSLTVGGGGGDRKRQLEHGGDDADTMTQGEGKSGADGRH</sequence>
<feature type="compositionally biased region" description="Basic and acidic residues" evidence="1">
    <location>
        <begin position="1116"/>
        <end position="1127"/>
    </location>
</feature>
<feature type="compositionally biased region" description="Gly residues" evidence="1">
    <location>
        <begin position="353"/>
        <end position="369"/>
    </location>
</feature>
<gene>
    <name evidence="2" type="ORF">Cvel_8950</name>
</gene>
<feature type="region of interest" description="Disordered" evidence="1">
    <location>
        <begin position="1038"/>
        <end position="1145"/>
    </location>
</feature>
<evidence type="ECO:0000256" key="1">
    <source>
        <dbReference type="SAM" id="MobiDB-lite"/>
    </source>
</evidence>
<proteinExistence type="predicted"/>
<feature type="region of interest" description="Disordered" evidence="1">
    <location>
        <begin position="48"/>
        <end position="86"/>
    </location>
</feature>
<feature type="region of interest" description="Disordered" evidence="1">
    <location>
        <begin position="332"/>
        <end position="369"/>
    </location>
</feature>
<feature type="region of interest" description="Disordered" evidence="1">
    <location>
        <begin position="124"/>
        <end position="149"/>
    </location>
</feature>
<feature type="compositionally biased region" description="Low complexity" evidence="1">
    <location>
        <begin position="56"/>
        <end position="74"/>
    </location>
</feature>
<feature type="region of interest" description="Disordered" evidence="1">
    <location>
        <begin position="472"/>
        <end position="516"/>
    </location>
</feature>
<protein>
    <submittedName>
        <fullName evidence="2">Uncharacterized protein</fullName>
    </submittedName>
</protein>
<feature type="compositionally biased region" description="Low complexity" evidence="1">
    <location>
        <begin position="1064"/>
        <end position="1076"/>
    </location>
</feature>
<feature type="compositionally biased region" description="Basic and acidic residues" evidence="1">
    <location>
        <begin position="76"/>
        <end position="86"/>
    </location>
</feature>
<dbReference type="PhylomeDB" id="A0A0G4HVY8"/>